<proteinExistence type="predicted"/>
<dbReference type="GO" id="GO:0005730">
    <property type="term" value="C:nucleolus"/>
    <property type="evidence" value="ECO:0007669"/>
    <property type="project" value="TreeGrafter"/>
</dbReference>
<dbReference type="GO" id="GO:0003682">
    <property type="term" value="F:chromatin binding"/>
    <property type="evidence" value="ECO:0007669"/>
    <property type="project" value="TreeGrafter"/>
</dbReference>
<dbReference type="EMBL" id="SPHZ02000004">
    <property type="protein sequence ID" value="KAF0922448.1"/>
    <property type="molecule type" value="Genomic_DNA"/>
</dbReference>
<feature type="domain" description="Nucleolar complex-associated protein 3 N-terminal" evidence="1">
    <location>
        <begin position="2"/>
        <end position="64"/>
    </location>
</feature>
<gene>
    <name evidence="2" type="ORF">E2562_036564</name>
</gene>
<dbReference type="OrthoDB" id="1734018at2759"/>
<protein>
    <recommendedName>
        <fullName evidence="1">Nucleolar complex-associated protein 3 N-terminal domain-containing protein</fullName>
    </recommendedName>
</protein>
<evidence type="ECO:0000313" key="2">
    <source>
        <dbReference type="EMBL" id="KAF0922448.1"/>
    </source>
</evidence>
<name>A0A6G1ECD9_9ORYZ</name>
<dbReference type="PANTHER" id="PTHR14428:SF5">
    <property type="entry name" value="NUCLEOLAR COMPLEX PROTEIN 3 HOMOLOG"/>
    <property type="match status" value="1"/>
</dbReference>
<dbReference type="AlphaFoldDB" id="A0A6G1ECD9"/>
<organism evidence="2 3">
    <name type="scientific">Oryza meyeriana var. granulata</name>
    <dbReference type="NCBI Taxonomy" id="110450"/>
    <lineage>
        <taxon>Eukaryota</taxon>
        <taxon>Viridiplantae</taxon>
        <taxon>Streptophyta</taxon>
        <taxon>Embryophyta</taxon>
        <taxon>Tracheophyta</taxon>
        <taxon>Spermatophyta</taxon>
        <taxon>Magnoliopsida</taxon>
        <taxon>Liliopsida</taxon>
        <taxon>Poales</taxon>
        <taxon>Poaceae</taxon>
        <taxon>BOP clade</taxon>
        <taxon>Oryzoideae</taxon>
        <taxon>Oryzeae</taxon>
        <taxon>Oryzinae</taxon>
        <taxon>Oryza</taxon>
        <taxon>Oryza meyeriana</taxon>
    </lineage>
</organism>
<reference evidence="2 3" key="1">
    <citation type="submission" date="2019-11" db="EMBL/GenBank/DDBJ databases">
        <title>Whole genome sequence of Oryza granulata.</title>
        <authorList>
            <person name="Li W."/>
        </authorList>
    </citation>
    <scope>NUCLEOTIDE SEQUENCE [LARGE SCALE GENOMIC DNA]</scope>
    <source>
        <strain evidence="3">cv. Menghai</strain>
        <tissue evidence="2">Leaf</tissue>
    </source>
</reference>
<evidence type="ECO:0000259" key="1">
    <source>
        <dbReference type="Pfam" id="PF07540"/>
    </source>
</evidence>
<evidence type="ECO:0000313" key="3">
    <source>
        <dbReference type="Proteomes" id="UP000479710"/>
    </source>
</evidence>
<dbReference type="GO" id="GO:0006270">
    <property type="term" value="P:DNA replication initiation"/>
    <property type="evidence" value="ECO:0007669"/>
    <property type="project" value="TreeGrafter"/>
</dbReference>
<dbReference type="Proteomes" id="UP000479710">
    <property type="component" value="Unassembled WGS sequence"/>
</dbReference>
<accession>A0A6G1ECD9</accession>
<comment type="caution">
    <text evidence="2">The sequence shown here is derived from an EMBL/GenBank/DDBJ whole genome shotgun (WGS) entry which is preliminary data.</text>
</comment>
<dbReference type="InterPro" id="IPR016903">
    <property type="entry name" value="Nucleolar_cplx-assoc_3"/>
</dbReference>
<sequence length="170" mass="19638">MLNICNDKDQKVVKLGLMSFLAVFRDIIPSYRIRQLTEKEPAVEVSKDVKKMRYCEYTLLRSYKMKESIVVRQLLKLYGLIADHVKLNNCQLHPDSIEVDAELRAEPWQKYDPEAKDPYLSGALASEYKKQKKSAKSKADMGNAALCKTTNWQSKSARLLAQRMRKNSSY</sequence>
<keyword evidence="3" id="KW-1185">Reference proteome</keyword>
<dbReference type="InterPro" id="IPR011501">
    <property type="entry name" value="Noc3_N"/>
</dbReference>
<dbReference type="Pfam" id="PF07540">
    <property type="entry name" value="NOC3p"/>
    <property type="match status" value="1"/>
</dbReference>
<dbReference type="PANTHER" id="PTHR14428">
    <property type="entry name" value="NUCLEOLAR COMPLEX PROTEIN 3"/>
    <property type="match status" value="1"/>
</dbReference>